<sequence>MYQIVPVAPGEQQTAGGAGGSPLKKKLAHEGRPLVMAGMLGCVFVLAAVVAWCYYAASIRKAQL</sequence>
<dbReference type="Proteomes" id="UP000805704">
    <property type="component" value="Chromosome 13"/>
</dbReference>
<evidence type="ECO:0000313" key="2">
    <source>
        <dbReference type="Proteomes" id="UP000805704"/>
    </source>
</evidence>
<protein>
    <submittedName>
        <fullName evidence="1">Uncharacterized protein</fullName>
    </submittedName>
</protein>
<keyword evidence="2" id="KW-1185">Reference proteome</keyword>
<reference evidence="1" key="1">
    <citation type="submission" date="2020-04" db="EMBL/GenBank/DDBJ databases">
        <title>A chromosome-scale assembly and high-density genetic map of the yellow drum (Nibea albiflora) genome.</title>
        <authorList>
            <person name="Xu D."/>
            <person name="Zhang W."/>
            <person name="Chen R."/>
            <person name="Tan P."/>
            <person name="Wang L."/>
            <person name="Song H."/>
            <person name="Tian L."/>
            <person name="Zhu Q."/>
            <person name="Wang B."/>
        </authorList>
    </citation>
    <scope>NUCLEOTIDE SEQUENCE</scope>
    <source>
        <strain evidence="1">ZJHYS-2018</strain>
    </source>
</reference>
<accession>A0ACB7FC71</accession>
<name>A0ACB7FC71_NIBAL</name>
<proteinExistence type="predicted"/>
<comment type="caution">
    <text evidence="1">The sequence shown here is derived from an EMBL/GenBank/DDBJ whole genome shotgun (WGS) entry which is preliminary data.</text>
</comment>
<organism evidence="1 2">
    <name type="scientific">Nibea albiflora</name>
    <name type="common">Yellow drum</name>
    <name type="synonym">Corvina albiflora</name>
    <dbReference type="NCBI Taxonomy" id="240163"/>
    <lineage>
        <taxon>Eukaryota</taxon>
        <taxon>Metazoa</taxon>
        <taxon>Chordata</taxon>
        <taxon>Craniata</taxon>
        <taxon>Vertebrata</taxon>
        <taxon>Euteleostomi</taxon>
        <taxon>Actinopterygii</taxon>
        <taxon>Neopterygii</taxon>
        <taxon>Teleostei</taxon>
        <taxon>Neoteleostei</taxon>
        <taxon>Acanthomorphata</taxon>
        <taxon>Eupercaria</taxon>
        <taxon>Sciaenidae</taxon>
        <taxon>Nibea</taxon>
    </lineage>
</organism>
<evidence type="ECO:0000313" key="1">
    <source>
        <dbReference type="EMBL" id="KAG8011802.1"/>
    </source>
</evidence>
<gene>
    <name evidence="1" type="ORF">GBF38_004152</name>
</gene>
<dbReference type="EMBL" id="CM024801">
    <property type="protein sequence ID" value="KAG8011802.1"/>
    <property type="molecule type" value="Genomic_DNA"/>
</dbReference>
<feature type="non-terminal residue" evidence="1">
    <location>
        <position position="64"/>
    </location>
</feature>